<protein>
    <submittedName>
        <fullName evidence="2">Uncharacterized protein</fullName>
    </submittedName>
</protein>
<evidence type="ECO:0000313" key="3">
    <source>
        <dbReference type="Proteomes" id="UP001213691"/>
    </source>
</evidence>
<evidence type="ECO:0000256" key="1">
    <source>
        <dbReference type="SAM" id="SignalP"/>
    </source>
</evidence>
<keyword evidence="3" id="KW-1185">Reference proteome</keyword>
<name>A0ABT5TMQ6_9GAMM</name>
<dbReference type="Proteomes" id="UP001213691">
    <property type="component" value="Unassembled WGS sequence"/>
</dbReference>
<feature type="chain" id="PRO_5046351039" evidence="1">
    <location>
        <begin position="23"/>
        <end position="112"/>
    </location>
</feature>
<dbReference type="EMBL" id="JAQQPZ010000011">
    <property type="protein sequence ID" value="MDD8059885.1"/>
    <property type="molecule type" value="Genomic_DNA"/>
</dbReference>
<comment type="caution">
    <text evidence="2">The sequence shown here is derived from an EMBL/GenBank/DDBJ whole genome shotgun (WGS) entry which is preliminary data.</text>
</comment>
<accession>A0ABT5TMQ6</accession>
<sequence length="112" mass="12708">MPRVIVAAFFFVILLSHTSASANDEPVDTSPAVSTVNKHDVDKVANIVIVSHPIFDESDPDAIFLHRWANYLHINTKESTILNSLSFEKGDKISKKDLEEAQRLLRYEPYIR</sequence>
<feature type="signal peptide" evidence="1">
    <location>
        <begin position="1"/>
        <end position="22"/>
    </location>
</feature>
<keyword evidence="1" id="KW-0732">Signal</keyword>
<evidence type="ECO:0000313" key="2">
    <source>
        <dbReference type="EMBL" id="MDD8059885.1"/>
    </source>
</evidence>
<reference evidence="2 3" key="1">
    <citation type="submission" date="2023-02" db="EMBL/GenBank/DDBJ databases">
        <title>Genome sequence of Shewanella metallivivens ER-Te-42B-Light, sp. nov., enriched from sulfide tube worms (Riftia pachyptila) isolated from Explorer Ridge in the Pacific Ocean.</title>
        <authorList>
            <person name="Maltman C."/>
            <person name="Kuzyk S.B."/>
            <person name="Kyndt J.A."/>
            <person name="Yurkov V."/>
        </authorList>
    </citation>
    <scope>NUCLEOTIDE SEQUENCE [LARGE SCALE GENOMIC DNA]</scope>
    <source>
        <strain evidence="2 3">ER-Te-42B-Light</strain>
    </source>
</reference>
<proteinExistence type="predicted"/>
<feature type="non-terminal residue" evidence="2">
    <location>
        <position position="112"/>
    </location>
</feature>
<gene>
    <name evidence="2" type="ORF">PQR79_12340</name>
</gene>
<organism evidence="2 3">
    <name type="scientific">Shewanella metallivivens</name>
    <dbReference type="NCBI Taxonomy" id="2872342"/>
    <lineage>
        <taxon>Bacteria</taxon>
        <taxon>Pseudomonadati</taxon>
        <taxon>Pseudomonadota</taxon>
        <taxon>Gammaproteobacteria</taxon>
        <taxon>Alteromonadales</taxon>
        <taxon>Shewanellaceae</taxon>
        <taxon>Shewanella</taxon>
    </lineage>
</organism>